<organism evidence="3">
    <name type="scientific">Symploca sp. SIO1C4</name>
    <dbReference type="NCBI Taxonomy" id="2607765"/>
    <lineage>
        <taxon>Bacteria</taxon>
        <taxon>Bacillati</taxon>
        <taxon>Cyanobacteriota</taxon>
        <taxon>Cyanophyceae</taxon>
        <taxon>Coleofasciculales</taxon>
        <taxon>Coleofasciculaceae</taxon>
        <taxon>Symploca</taxon>
    </lineage>
</organism>
<proteinExistence type="predicted"/>
<evidence type="ECO:0000256" key="1">
    <source>
        <dbReference type="SAM" id="Coils"/>
    </source>
</evidence>
<feature type="region of interest" description="Disordered" evidence="2">
    <location>
        <begin position="177"/>
        <end position="204"/>
    </location>
</feature>
<dbReference type="AlphaFoldDB" id="A0A6B3NAQ8"/>
<gene>
    <name evidence="3" type="ORF">F6J89_13805</name>
</gene>
<reference evidence="3" key="1">
    <citation type="submission" date="2019-11" db="EMBL/GenBank/DDBJ databases">
        <title>Genomic insights into an expanded diversity of filamentous marine cyanobacteria reveals the extraordinary biosynthetic potential of Moorea and Okeania.</title>
        <authorList>
            <person name="Ferreira Leao T."/>
            <person name="Wang M."/>
            <person name="Moss N."/>
            <person name="Da Silva R."/>
            <person name="Sanders J."/>
            <person name="Nurk S."/>
            <person name="Gurevich A."/>
            <person name="Humphrey G."/>
            <person name="Reher R."/>
            <person name="Zhu Q."/>
            <person name="Belda-Ferre P."/>
            <person name="Glukhov E."/>
            <person name="Rex R."/>
            <person name="Dorrestein P.C."/>
            <person name="Knight R."/>
            <person name="Pevzner P."/>
            <person name="Gerwick W.H."/>
            <person name="Gerwick L."/>
        </authorList>
    </citation>
    <scope>NUCLEOTIDE SEQUENCE</scope>
    <source>
        <strain evidence="3">SIO1C4</strain>
    </source>
</reference>
<keyword evidence="1" id="KW-0175">Coiled coil</keyword>
<sequence length="1042" mass="118822">MKKKHSTNRLSELEQQLDGDHLSPPPPPSPSGSGSLFNLEKAVEKPKKQPQPQNHRRQVRSFDDGKPIEIITPEGDDSLMTAQAFDFNEDITVQQQDYAKASSWDDDYAEASSWDDDYVDEMATGDVPFQASSFEPEEEEISHAAEFTNATSSDSNDIAREVEALRHEVRSLKALALPRQSLQQPTASTAQSSPHSDALGARLQEIRNEVKQLQWQKQQQPPQQTEALAAQMEALRDELRSLRNSREAEALNHEYWEALELEPTFQDFDQKMDEEHSPSLSETAQHVPVEVVPAAVAHPQAKAMEVELSEQFNDFDRMMDEETSNAAAFSVSSDRESQPFDTEAAAMGVEENWNLPEELATESYVAQLGLDKPQGIMPYVPPLFPDPKIFSSSKSSIFSSYKGPRFKSIFLVKSDGAEEKKSDAHERDYGAKQSRSWNYEIVNQMDKNEAIREHFLFSLDRFNTISLKGQLINVPQEASRSNWTIQLLLASNPKFGKFQSVDSKQFLLPVFLKQFKCQDRGKNIFEFEIKLSDVFQEQLIKTKQEIDELVEQLIKTEKEIKINRIADKTTAPVPTFVLGANLIEVKTNKAYDNSSAWTYFHVSIAWDIKAIEAIDRARVIMLDPTRKSLASSFNIRERSLAQKLGIAMRDDERQELNTALKSKFDANTIATFFKRSDSSDSSDTYYFSTPWASALLCRLNSTEKYYYASDLFVQGGSRSLFDLEERKTVQTYEKRMQYMQWADIYKYRSSEDIPWKWYSFDSEKYLLNHAVTQGISSCAGGVTFPYDSSDEVPEWILLWHLDAAVPVVLPVFLQVILQDVETPLRTIVSAFPTAGELYKYRPEILYHGHKSPNSCQTIFIPRGANLYKDTSALIQGHENFGLQFNKTDVKLVGTSEFNMSTMMSFAQKAFSKDLAAQDFVKILERDYLDNLFGTFRYGKNLEEYLKLLNKLNSPKEREKIRSDIDTIQEKNSFMFSSHDSLPTLFSKLYKVSKTVSDANIFFTGCMGELHLDGEIKGKNGGLWTPIKNYEIINRHWPQPGHN</sequence>
<accession>A0A6B3NAQ8</accession>
<dbReference type="EMBL" id="JAAHFQ010000245">
    <property type="protein sequence ID" value="NER28670.1"/>
    <property type="molecule type" value="Genomic_DNA"/>
</dbReference>
<feature type="region of interest" description="Disordered" evidence="2">
    <location>
        <begin position="1"/>
        <end position="76"/>
    </location>
</feature>
<feature type="compositionally biased region" description="Polar residues" evidence="2">
    <location>
        <begin position="180"/>
        <end position="195"/>
    </location>
</feature>
<evidence type="ECO:0000313" key="3">
    <source>
        <dbReference type="EMBL" id="NER28670.1"/>
    </source>
</evidence>
<protein>
    <submittedName>
        <fullName evidence="3">Uncharacterized protein</fullName>
    </submittedName>
</protein>
<feature type="coiled-coil region" evidence="1">
    <location>
        <begin position="532"/>
        <end position="559"/>
    </location>
</feature>
<evidence type="ECO:0000256" key="2">
    <source>
        <dbReference type="SAM" id="MobiDB-lite"/>
    </source>
</evidence>
<comment type="caution">
    <text evidence="3">The sequence shown here is derived from an EMBL/GenBank/DDBJ whole genome shotgun (WGS) entry which is preliminary data.</text>
</comment>
<name>A0A6B3NAQ8_9CYAN</name>